<reference evidence="6" key="1">
    <citation type="submission" date="2025-08" db="UniProtKB">
        <authorList>
            <consortium name="Ensembl"/>
        </authorList>
    </citation>
    <scope>IDENTIFICATION</scope>
</reference>
<dbReference type="InterPro" id="IPR022776">
    <property type="entry name" value="TRM13/UPF0224_CHHC_Znf_dom"/>
</dbReference>
<keyword evidence="1" id="KW-0479">Metal-binding</keyword>
<dbReference type="Pfam" id="PF05253">
    <property type="entry name" value="zf-U11-48K"/>
    <property type="match status" value="1"/>
</dbReference>
<feature type="compositionally biased region" description="Basic residues" evidence="4">
    <location>
        <begin position="297"/>
        <end position="316"/>
    </location>
</feature>
<evidence type="ECO:0000256" key="4">
    <source>
        <dbReference type="SAM" id="MobiDB-lite"/>
    </source>
</evidence>
<evidence type="ECO:0000313" key="7">
    <source>
        <dbReference type="Proteomes" id="UP000694621"/>
    </source>
</evidence>
<name>A0A8B9K6M2_ASTMX</name>
<dbReference type="GO" id="GO:0005829">
    <property type="term" value="C:cytosol"/>
    <property type="evidence" value="ECO:0007669"/>
    <property type="project" value="TreeGrafter"/>
</dbReference>
<dbReference type="PANTHER" id="PTHR21402:SF10">
    <property type="entry name" value="U11_U12 SMALL NUCLEAR RIBONUCLEOPROTEIN 48 KDA PROTEIN"/>
    <property type="match status" value="1"/>
</dbReference>
<dbReference type="AlphaFoldDB" id="A0A8B9K6M2"/>
<dbReference type="GO" id="GO:0008270">
    <property type="term" value="F:zinc ion binding"/>
    <property type="evidence" value="ECO:0007669"/>
    <property type="project" value="UniProtKB-KW"/>
</dbReference>
<dbReference type="InterPro" id="IPR051591">
    <property type="entry name" value="UPF0224_FAM112_RNA_Proc"/>
</dbReference>
<evidence type="ECO:0000256" key="1">
    <source>
        <dbReference type="ARBA" id="ARBA00022723"/>
    </source>
</evidence>
<evidence type="ECO:0000313" key="6">
    <source>
        <dbReference type="Ensembl" id="ENSAMXP00005032232.1"/>
    </source>
</evidence>
<proteinExistence type="predicted"/>
<evidence type="ECO:0000256" key="2">
    <source>
        <dbReference type="ARBA" id="ARBA00022771"/>
    </source>
</evidence>
<evidence type="ECO:0000259" key="5">
    <source>
        <dbReference type="PROSITE" id="PS51800"/>
    </source>
</evidence>
<keyword evidence="2" id="KW-0863">Zinc-finger</keyword>
<dbReference type="PROSITE" id="PS51800">
    <property type="entry name" value="ZF_CHHC_U11_48K"/>
    <property type="match status" value="1"/>
</dbReference>
<protein>
    <recommendedName>
        <fullName evidence="5">CHHC U11-48K-type domain-containing protein</fullName>
    </recommendedName>
</protein>
<dbReference type="Ensembl" id="ENSAMXT00005035236.1">
    <property type="protein sequence ID" value="ENSAMXP00005032232.1"/>
    <property type="gene ID" value="ENSAMXG00005015727.1"/>
</dbReference>
<dbReference type="GO" id="GO:0005654">
    <property type="term" value="C:nucleoplasm"/>
    <property type="evidence" value="ECO:0007669"/>
    <property type="project" value="TreeGrafter"/>
</dbReference>
<organism evidence="6 7">
    <name type="scientific">Astyanax mexicanus</name>
    <name type="common">Blind cave fish</name>
    <name type="synonym">Astyanax fasciatus mexicanus</name>
    <dbReference type="NCBI Taxonomy" id="7994"/>
    <lineage>
        <taxon>Eukaryota</taxon>
        <taxon>Metazoa</taxon>
        <taxon>Chordata</taxon>
        <taxon>Craniata</taxon>
        <taxon>Vertebrata</taxon>
        <taxon>Euteleostomi</taxon>
        <taxon>Actinopterygii</taxon>
        <taxon>Neopterygii</taxon>
        <taxon>Teleostei</taxon>
        <taxon>Ostariophysi</taxon>
        <taxon>Characiformes</taxon>
        <taxon>Characoidei</taxon>
        <taxon>Acestrorhamphidae</taxon>
        <taxon>Acestrorhamphinae</taxon>
        <taxon>Astyanax</taxon>
    </lineage>
</organism>
<feature type="domain" description="CHHC U11-48K-type" evidence="5">
    <location>
        <begin position="52"/>
        <end position="79"/>
    </location>
</feature>
<dbReference type="PANTHER" id="PTHR21402">
    <property type="entry name" value="GAMETOCYTE SPECIFIC FACTOR 1-RELATED"/>
    <property type="match status" value="1"/>
</dbReference>
<feature type="compositionally biased region" description="Basic residues" evidence="4">
    <location>
        <begin position="324"/>
        <end position="335"/>
    </location>
</feature>
<accession>A0A8B9K6M2</accession>
<feature type="region of interest" description="Disordered" evidence="4">
    <location>
        <begin position="259"/>
        <end position="335"/>
    </location>
</feature>
<sequence>MSAGFSPELLEERLRSLQELTEFTESCRTQLTEVFSALDWEPNWGTDSREQMEVCSFDANHRVPSRSMEKHKAVCQLVQLGYSREEQAEMYDPSVCYEGTNISSIKLDKHEQHQVILQAQAGAPAVSSAGIYCQGNSGDYSTEPADVPQNYKRTTCDLTVADRLALYDHLVQKAKQQSAQAQSSSNEDLYVDLVSKLNKDEAQNAPKSHLEVLAEMRDYRRRRQSYRAKNVHITKKSYTEVIREVIDVHSGELAKLWQEERKEESKTSQHFHRKQSGEGRSASVDSRTSSREENSSRYKHHWKRSREKDSKSRKRDSHSPEEKHHKKKKKKKSKS</sequence>
<keyword evidence="3" id="KW-0862">Zinc</keyword>
<gene>
    <name evidence="6" type="primary">snrnp48</name>
</gene>
<evidence type="ECO:0000256" key="3">
    <source>
        <dbReference type="ARBA" id="ARBA00022833"/>
    </source>
</evidence>
<dbReference type="Proteomes" id="UP000694621">
    <property type="component" value="Unplaced"/>
</dbReference>
<dbReference type="GO" id="GO:0005689">
    <property type="term" value="C:U12-type spliceosomal complex"/>
    <property type="evidence" value="ECO:0007669"/>
    <property type="project" value="TreeGrafter"/>
</dbReference>